<evidence type="ECO:0000259" key="1">
    <source>
        <dbReference type="Pfam" id="PF07929"/>
    </source>
</evidence>
<accession>A0A7G6X8J8</accession>
<dbReference type="InterPro" id="IPR012912">
    <property type="entry name" value="Plasmid_pRiA4b_Orf3-like"/>
</dbReference>
<dbReference type="RefSeq" id="WP_185444974.1">
    <property type="nucleotide sequence ID" value="NZ_CP043661.1"/>
</dbReference>
<dbReference type="Gene3D" id="3.10.290.30">
    <property type="entry name" value="MM3350-like"/>
    <property type="match status" value="1"/>
</dbReference>
<dbReference type="Pfam" id="PF07929">
    <property type="entry name" value="PRiA4_ORF3"/>
    <property type="match status" value="1"/>
</dbReference>
<dbReference type="Proteomes" id="UP000515563">
    <property type="component" value="Chromosome"/>
</dbReference>
<gene>
    <name evidence="2" type="ORF">F1D05_37535</name>
</gene>
<keyword evidence="3" id="KW-1185">Reference proteome</keyword>
<dbReference type="KEGG" id="kqi:F1D05_37535"/>
<proteinExistence type="predicted"/>
<organism evidence="2 3">
    <name type="scientific">Kribbella qitaiheensis</name>
    <dbReference type="NCBI Taxonomy" id="1544730"/>
    <lineage>
        <taxon>Bacteria</taxon>
        <taxon>Bacillati</taxon>
        <taxon>Actinomycetota</taxon>
        <taxon>Actinomycetes</taxon>
        <taxon>Propionibacteriales</taxon>
        <taxon>Kribbellaceae</taxon>
        <taxon>Kribbella</taxon>
    </lineage>
</organism>
<reference evidence="2 3" key="2">
    <citation type="journal article" date="2020" name="Microbiol. Resour. Announc.">
        <title>Antarctic desert soil bacteria exhibit high novel natural product potential, evaluated through long-read genome sequencing and comparative genomics.</title>
        <authorList>
            <person name="Benaud N."/>
            <person name="Edwards R.J."/>
            <person name="Amos T.G."/>
            <person name="D'Agostino P.M."/>
            <person name="Gutierrez-Chavez C."/>
            <person name="Montgomery K."/>
            <person name="Nicetic I."/>
            <person name="Ferrari B.C."/>
        </authorList>
    </citation>
    <scope>NUCLEOTIDE SEQUENCE [LARGE SCALE GENOMIC DNA]</scope>
    <source>
        <strain evidence="2 3">SPB151</strain>
    </source>
</reference>
<protein>
    <submittedName>
        <fullName evidence="2">Plasmid pRiA4b ORF-3 family protein</fullName>
    </submittedName>
</protein>
<name>A0A7G6X8J8_9ACTN</name>
<evidence type="ECO:0000313" key="2">
    <source>
        <dbReference type="EMBL" id="QNE22563.1"/>
    </source>
</evidence>
<dbReference type="PANTHER" id="PTHR41878:SF1">
    <property type="entry name" value="TNPR PROTEIN"/>
    <property type="match status" value="1"/>
</dbReference>
<dbReference type="AlphaFoldDB" id="A0A7G6X8J8"/>
<reference evidence="3" key="1">
    <citation type="submission" date="2019-09" db="EMBL/GenBank/DDBJ databases">
        <title>Antimicrobial potential of Antarctic Bacteria.</title>
        <authorList>
            <person name="Benaud N."/>
            <person name="Edwards R.J."/>
            <person name="Ferrari B.C."/>
        </authorList>
    </citation>
    <scope>NUCLEOTIDE SEQUENCE [LARGE SCALE GENOMIC DNA]</scope>
    <source>
        <strain evidence="3">SPB151</strain>
    </source>
</reference>
<dbReference type="PANTHER" id="PTHR41878">
    <property type="entry name" value="LEXA REPRESSOR-RELATED"/>
    <property type="match status" value="1"/>
</dbReference>
<feature type="domain" description="Plasmid pRiA4b Orf3-like" evidence="1">
    <location>
        <begin position="65"/>
        <end position="226"/>
    </location>
</feature>
<dbReference type="InterPro" id="IPR024047">
    <property type="entry name" value="MM3350-like_sf"/>
</dbReference>
<dbReference type="EMBL" id="CP043661">
    <property type="protein sequence ID" value="QNE22563.1"/>
    <property type="molecule type" value="Genomic_DNA"/>
</dbReference>
<evidence type="ECO:0000313" key="3">
    <source>
        <dbReference type="Proteomes" id="UP000515563"/>
    </source>
</evidence>
<sequence>MARKRDDSQAKLLEQFQASLTGLNADQLRGLLPQILAAAATPGVDAFERPPVPSRRRPRRDDVVTYQVRVDLEGTKPPLWRRLELSSDLLLNEVHDILQVAFGWTDSHLHEFASGKDYYDRAAEHYLCPFQAEEGETGIPEEDVRLDEVLAKPGDKLFYLYDFGDDWTHVIKLEAERPRDESAPSAVCTDGRRPGPSEDCGGVHGYELIVAAVDPRHPEHAEAVAGYAQLYGADADPSGYTPNPLDLEWINKTLADPSRRRLALLESSGLPGPLGELADAIRSQEHRALFQQLIEDADLDAPVEIDADTAAQMVSPYGWLLNRVGADGIKLTGAGYLPPAHVKAAMADLGLGEAWIGKGNREIQTMPVLHLRESAQAMGLLRKYRGTLSLTKRGQAVRDDPLALWWHLADHMPPASRDDCETQAGIIFLAAVAAQSTINPNRTGAEILGAVGWMGIDGAPMTPSMAAQAAWDASTVLYRLGAYIDEPGVVGRSYTPTPQGVTFARAALRSLRGTA</sequence>
<dbReference type="SUPFAM" id="SSF159941">
    <property type="entry name" value="MM3350-like"/>
    <property type="match status" value="1"/>
</dbReference>